<dbReference type="Gene3D" id="3.40.50.150">
    <property type="entry name" value="Vaccinia Virus protein VP39"/>
    <property type="match status" value="1"/>
</dbReference>
<protein>
    <recommendedName>
        <fullName evidence="1">peptide chain release factor N(5)-glutamine methyltransferase</fullName>
        <ecNumber evidence="1">2.1.1.297</ecNumber>
    </recommendedName>
</protein>
<dbReference type="AlphaFoldDB" id="A0A9W8CI79"/>
<dbReference type="InterPro" id="IPR050320">
    <property type="entry name" value="N5-glutamine_MTase"/>
</dbReference>
<dbReference type="SUPFAM" id="SSF53335">
    <property type="entry name" value="S-adenosyl-L-methionine-dependent methyltransferases"/>
    <property type="match status" value="1"/>
</dbReference>
<keyword evidence="2" id="KW-0489">Methyltransferase</keyword>
<dbReference type="InterPro" id="IPR029063">
    <property type="entry name" value="SAM-dependent_MTases_sf"/>
</dbReference>
<dbReference type="InterPro" id="IPR007848">
    <property type="entry name" value="Small_mtfrase_dom"/>
</dbReference>
<dbReference type="GO" id="GO:0102559">
    <property type="term" value="F:peptide chain release factor N(5)-glutamine methyltransferase activity"/>
    <property type="evidence" value="ECO:0007669"/>
    <property type="project" value="UniProtKB-EC"/>
</dbReference>
<dbReference type="CDD" id="cd02440">
    <property type="entry name" value="AdoMet_MTases"/>
    <property type="match status" value="1"/>
</dbReference>
<reference evidence="7" key="1">
    <citation type="submission" date="2022-07" db="EMBL/GenBank/DDBJ databases">
        <title>Phylogenomic reconstructions and comparative analyses of Kickxellomycotina fungi.</title>
        <authorList>
            <person name="Reynolds N.K."/>
            <person name="Stajich J.E."/>
            <person name="Barry K."/>
            <person name="Grigoriev I.V."/>
            <person name="Crous P."/>
            <person name="Smith M.E."/>
        </authorList>
    </citation>
    <scope>NUCLEOTIDE SEQUENCE</scope>
    <source>
        <strain evidence="7">NBRC 105413</strain>
    </source>
</reference>
<evidence type="ECO:0000256" key="1">
    <source>
        <dbReference type="ARBA" id="ARBA00012771"/>
    </source>
</evidence>
<dbReference type="Proteomes" id="UP001145021">
    <property type="component" value="Unassembled WGS sequence"/>
</dbReference>
<feature type="domain" description="Methyltransferase small" evidence="6">
    <location>
        <begin position="434"/>
        <end position="526"/>
    </location>
</feature>
<evidence type="ECO:0000256" key="2">
    <source>
        <dbReference type="ARBA" id="ARBA00022603"/>
    </source>
</evidence>
<proteinExistence type="predicted"/>
<comment type="catalytic activity">
    <reaction evidence="5">
        <text>L-glutaminyl-[peptide chain release factor] + S-adenosyl-L-methionine = N(5)-methyl-L-glutaminyl-[peptide chain release factor] + S-adenosyl-L-homocysteine + H(+)</text>
        <dbReference type="Rhea" id="RHEA:42896"/>
        <dbReference type="Rhea" id="RHEA-COMP:10271"/>
        <dbReference type="Rhea" id="RHEA-COMP:10272"/>
        <dbReference type="ChEBI" id="CHEBI:15378"/>
        <dbReference type="ChEBI" id="CHEBI:30011"/>
        <dbReference type="ChEBI" id="CHEBI:57856"/>
        <dbReference type="ChEBI" id="CHEBI:59789"/>
        <dbReference type="ChEBI" id="CHEBI:61891"/>
        <dbReference type="EC" id="2.1.1.297"/>
    </reaction>
</comment>
<dbReference type="GO" id="GO:0032259">
    <property type="term" value="P:methylation"/>
    <property type="evidence" value="ECO:0007669"/>
    <property type="project" value="UniProtKB-KW"/>
</dbReference>
<dbReference type="EMBL" id="JANBOH010000337">
    <property type="protein sequence ID" value="KAJ1642802.1"/>
    <property type="molecule type" value="Genomic_DNA"/>
</dbReference>
<dbReference type="GO" id="GO:0003676">
    <property type="term" value="F:nucleic acid binding"/>
    <property type="evidence" value="ECO:0007669"/>
    <property type="project" value="InterPro"/>
</dbReference>
<keyword evidence="3" id="KW-0808">Transferase</keyword>
<dbReference type="InterPro" id="IPR004556">
    <property type="entry name" value="HemK-like"/>
</dbReference>
<gene>
    <name evidence="7" type="ORF">LPJ64_005382</name>
</gene>
<comment type="caution">
    <text evidence="7">The sequence shown here is derived from an EMBL/GenBank/DDBJ whole genome shotgun (WGS) entry which is preliminary data.</text>
</comment>
<evidence type="ECO:0000313" key="8">
    <source>
        <dbReference type="Proteomes" id="UP001145021"/>
    </source>
</evidence>
<evidence type="ECO:0000256" key="4">
    <source>
        <dbReference type="ARBA" id="ARBA00022691"/>
    </source>
</evidence>
<organism evidence="7 8">
    <name type="scientific">Coemansia asiatica</name>
    <dbReference type="NCBI Taxonomy" id="1052880"/>
    <lineage>
        <taxon>Eukaryota</taxon>
        <taxon>Fungi</taxon>
        <taxon>Fungi incertae sedis</taxon>
        <taxon>Zoopagomycota</taxon>
        <taxon>Kickxellomycotina</taxon>
        <taxon>Kickxellomycetes</taxon>
        <taxon>Kickxellales</taxon>
        <taxon>Kickxellaceae</taxon>
        <taxon>Coemansia</taxon>
    </lineage>
</organism>
<evidence type="ECO:0000256" key="5">
    <source>
        <dbReference type="ARBA" id="ARBA00048391"/>
    </source>
</evidence>
<dbReference type="PANTHER" id="PTHR18895:SF74">
    <property type="entry name" value="MTRF1L RELEASE FACTOR GLUTAMINE METHYLTRANSFERASE"/>
    <property type="match status" value="1"/>
</dbReference>
<evidence type="ECO:0000313" key="7">
    <source>
        <dbReference type="EMBL" id="KAJ1642802.1"/>
    </source>
</evidence>
<name>A0A9W8CI79_9FUNG</name>
<keyword evidence="8" id="KW-1185">Reference proteome</keyword>
<evidence type="ECO:0000259" key="6">
    <source>
        <dbReference type="Pfam" id="PF05175"/>
    </source>
</evidence>
<evidence type="ECO:0000256" key="3">
    <source>
        <dbReference type="ARBA" id="ARBA00022679"/>
    </source>
</evidence>
<dbReference type="NCBIfam" id="TIGR00536">
    <property type="entry name" value="hemK_fam"/>
    <property type="match status" value="1"/>
</dbReference>
<dbReference type="PROSITE" id="PS00092">
    <property type="entry name" value="N6_MTASE"/>
    <property type="match status" value="1"/>
</dbReference>
<sequence>MSQTIERAVPEYHAGAKLRNFLVQGFRDVLPIRADIISALRQKSVLVNGQSTLDSHILRAGDCVSVAVDPMQAIKSRIRALDVELKYSESGVSVLLKAPGTSQPEAEWAAAALMAVEKAMKVGYTEECAEIQPWLAVNKVDKGARSLIILVDTEEKRQKMVQSIESGQIQFRICAVCHGCVDQNSVDKATTRSLKEAATATATKTIAGAGSPLQSHTETVVEDMPCMFEYDQWTMYNRFPENIFDYIKTRVVSVTKSSSVGYLSLIESTVTRTVHPSLVLRRYMFEMNNPVVGSQNHARPLPNHRDKGALIAIIGITMPSLAHSGKEAVSVSADVPSKLHAVCKREAKFYGQRKQKAQQELEKYEEVRIMSTSASEDLAANETLAADIELVDGIPAAYISGFKEFCGNAFHVSPDTLIPRSSTQTLVEAAVSLVSATRPRIVDLGTGSGCVLLSILMRMPDATGVGIDISVPALTVANRNCQLYGLNERAALLKGSFDGFCADANVLEHGPFDMIVCNPPYISAKKALRLRASFEHEPSLALVADDGGYQAYRQIHTSLSSNMAILRTGGHIAFEIGKDMEKGVRRIFTGWSEAAALKDNHGFLRVLVFQKPLDSK</sequence>
<accession>A0A9W8CI79</accession>
<keyword evidence="4" id="KW-0949">S-adenosyl-L-methionine</keyword>
<dbReference type="PANTHER" id="PTHR18895">
    <property type="entry name" value="HEMK METHYLTRANSFERASE"/>
    <property type="match status" value="1"/>
</dbReference>
<dbReference type="InterPro" id="IPR002052">
    <property type="entry name" value="DNA_methylase_N6_adenine_CS"/>
</dbReference>
<dbReference type="Pfam" id="PF05175">
    <property type="entry name" value="MTS"/>
    <property type="match status" value="1"/>
</dbReference>
<dbReference type="EC" id="2.1.1.297" evidence="1"/>